<organism evidence="5 6">
    <name type="scientific">Georgenia alba</name>
    <dbReference type="NCBI Taxonomy" id="2233858"/>
    <lineage>
        <taxon>Bacteria</taxon>
        <taxon>Bacillati</taxon>
        <taxon>Actinomycetota</taxon>
        <taxon>Actinomycetes</taxon>
        <taxon>Micrococcales</taxon>
        <taxon>Bogoriellaceae</taxon>
        <taxon>Georgenia</taxon>
    </lineage>
</organism>
<dbReference type="RefSeq" id="WP_382394716.1">
    <property type="nucleotide sequence ID" value="NZ_JBHTCQ010000002.1"/>
</dbReference>
<dbReference type="PANTHER" id="PTHR46796:SF15">
    <property type="entry name" value="BLL1074 PROTEIN"/>
    <property type="match status" value="1"/>
</dbReference>
<evidence type="ECO:0000259" key="4">
    <source>
        <dbReference type="PROSITE" id="PS01124"/>
    </source>
</evidence>
<protein>
    <submittedName>
        <fullName evidence="5">Helix-turn-helix domain-containing protein</fullName>
    </submittedName>
</protein>
<name>A0ABW2Q8R7_9MICO</name>
<evidence type="ECO:0000256" key="1">
    <source>
        <dbReference type="ARBA" id="ARBA00023015"/>
    </source>
</evidence>
<accession>A0ABW2Q8R7</accession>
<dbReference type="Proteomes" id="UP001596455">
    <property type="component" value="Unassembled WGS sequence"/>
</dbReference>
<evidence type="ECO:0000256" key="2">
    <source>
        <dbReference type="ARBA" id="ARBA00023125"/>
    </source>
</evidence>
<dbReference type="Pfam" id="PF12833">
    <property type="entry name" value="HTH_18"/>
    <property type="match status" value="1"/>
</dbReference>
<keyword evidence="6" id="KW-1185">Reference proteome</keyword>
<dbReference type="Gene3D" id="1.10.10.60">
    <property type="entry name" value="Homeodomain-like"/>
    <property type="match status" value="1"/>
</dbReference>
<dbReference type="SMART" id="SM00342">
    <property type="entry name" value="HTH_ARAC"/>
    <property type="match status" value="1"/>
</dbReference>
<gene>
    <name evidence="5" type="ORF">ACFQQL_12215</name>
</gene>
<proteinExistence type="predicted"/>
<dbReference type="EMBL" id="JBHTCQ010000002">
    <property type="protein sequence ID" value="MFC7405879.1"/>
    <property type="molecule type" value="Genomic_DNA"/>
</dbReference>
<sequence>MAEPEPGWEFATAPPRSAPGVSAMVGYRALGLPAPLHRGLPSSRLTFIVTLDEGVEAAPTEPGLADVRPVPVILGGLHTTASYVRQRPGQAGVQLALHPLAARAVLGAPAAELSVTDFDGTSFLGAWATRLHQRLTETTGWPQAFRLVAEELLARSALDRTRLRPELVHAWHLLERSGGRMPVEMVAREVQLSARHLGTLFRRELGRSPKAVAGLMRFEHASSAIAERIRRTGRTELARVAAETGYADQAHLSREFNRYTGTSPRGWIAEEFRNIQDGGHGRAATWTHD</sequence>
<evidence type="ECO:0000313" key="5">
    <source>
        <dbReference type="EMBL" id="MFC7405879.1"/>
    </source>
</evidence>
<keyword evidence="2" id="KW-0238">DNA-binding</keyword>
<keyword evidence="3" id="KW-0804">Transcription</keyword>
<evidence type="ECO:0000256" key="3">
    <source>
        <dbReference type="ARBA" id="ARBA00023163"/>
    </source>
</evidence>
<dbReference type="InterPro" id="IPR050204">
    <property type="entry name" value="AraC_XylS_family_regulators"/>
</dbReference>
<keyword evidence="1" id="KW-0805">Transcription regulation</keyword>
<dbReference type="SUPFAM" id="SSF46689">
    <property type="entry name" value="Homeodomain-like"/>
    <property type="match status" value="1"/>
</dbReference>
<reference evidence="6" key="1">
    <citation type="journal article" date="2019" name="Int. J. Syst. Evol. Microbiol.">
        <title>The Global Catalogue of Microorganisms (GCM) 10K type strain sequencing project: providing services to taxonomists for standard genome sequencing and annotation.</title>
        <authorList>
            <consortium name="The Broad Institute Genomics Platform"/>
            <consortium name="The Broad Institute Genome Sequencing Center for Infectious Disease"/>
            <person name="Wu L."/>
            <person name="Ma J."/>
        </authorList>
    </citation>
    <scope>NUCLEOTIDE SEQUENCE [LARGE SCALE GENOMIC DNA]</scope>
    <source>
        <strain evidence="6">JCM 1490</strain>
    </source>
</reference>
<dbReference type="PROSITE" id="PS01124">
    <property type="entry name" value="HTH_ARAC_FAMILY_2"/>
    <property type="match status" value="1"/>
</dbReference>
<comment type="caution">
    <text evidence="5">The sequence shown here is derived from an EMBL/GenBank/DDBJ whole genome shotgun (WGS) entry which is preliminary data.</text>
</comment>
<evidence type="ECO:0000313" key="6">
    <source>
        <dbReference type="Proteomes" id="UP001596455"/>
    </source>
</evidence>
<dbReference type="InterPro" id="IPR009057">
    <property type="entry name" value="Homeodomain-like_sf"/>
</dbReference>
<dbReference type="InterPro" id="IPR018060">
    <property type="entry name" value="HTH_AraC"/>
</dbReference>
<dbReference type="PANTHER" id="PTHR46796">
    <property type="entry name" value="HTH-TYPE TRANSCRIPTIONAL ACTIVATOR RHAS-RELATED"/>
    <property type="match status" value="1"/>
</dbReference>
<feature type="domain" description="HTH araC/xylS-type" evidence="4">
    <location>
        <begin position="174"/>
        <end position="270"/>
    </location>
</feature>